<reference evidence="1" key="1">
    <citation type="submission" date="2021-08" db="EMBL/GenBank/DDBJ databases">
        <title>Novel anaerobic bacterium isolated from sea squirt in East Sea, Republic of Korea.</title>
        <authorList>
            <person name="Nguyen T.H."/>
            <person name="Li Z."/>
            <person name="Lee Y.-J."/>
            <person name="Ko J."/>
            <person name="Kim S.-G."/>
        </authorList>
    </citation>
    <scope>NUCLEOTIDE SEQUENCE</scope>
    <source>
        <strain evidence="1">KCTC 25031</strain>
    </source>
</reference>
<name>A0AC61NJW5_9BACT</name>
<protein>
    <submittedName>
        <fullName evidence="1">Chaperonin GroEL</fullName>
    </submittedName>
</protein>
<organism evidence="1 2">
    <name type="scientific">Halosquirtibacter laminarini</name>
    <dbReference type="NCBI Taxonomy" id="3374600"/>
    <lineage>
        <taxon>Bacteria</taxon>
        <taxon>Pseudomonadati</taxon>
        <taxon>Bacteroidota</taxon>
        <taxon>Bacteroidia</taxon>
        <taxon>Marinilabiliales</taxon>
        <taxon>Prolixibacteraceae</taxon>
        <taxon>Halosquirtibacter</taxon>
    </lineage>
</organism>
<dbReference type="Proteomes" id="UP000826212">
    <property type="component" value="Chromosome"/>
</dbReference>
<sequence length="545" mass="58301">MMAKEIKFDIEARDLLKQGVDQLANAVKVTLGPKGRNVIIDRKFGAPHVTKDGVTVAREVELEDPYANMGAQLLKEVASKTADDAGDGTTTATVLAQSIINVGLKNVTAGANPMDLKRGIDKAVKAVVENIKSQAQNVGDDYNKIEQVASISANNDNTIGQLIANAMEKVQKEGVITVEEAKGTDTYVDVVEGMQFDRGYISPYFITDTEKMNADLENPFILIHDKKISNMKDLVPILEATHKAGRPLLIIAEDIEGEALATMVVNRLRAGLKVCAVKAPGFGDRRKEMLEDLAVLTGGTVISEEKGMKLDQISPEMLGQAEKVTVDKENTTVVNGAGAKQAITSRVAQIRANMEKSTSDYDKEKLQERLAKLAGGVAVLYVGAASEIEMKEKKDRVDDALSATRAAVEEGIVPGGGVAYIRSISSLDSIQGDNEDEQTGIEIIRKAIESPLRTMVSNAGLEGAVIVQKIQEGSDDFGYNARTGNYENLFTAGVIDPAKVSRVALENAASIAGMFLTTECVLVEEKSEDPMPAAAPGMGGMPGMM</sequence>
<dbReference type="EMBL" id="CP081303">
    <property type="protein sequence ID" value="QZE16030.1"/>
    <property type="molecule type" value="Genomic_DNA"/>
</dbReference>
<evidence type="ECO:0000313" key="1">
    <source>
        <dbReference type="EMBL" id="QZE16030.1"/>
    </source>
</evidence>
<accession>A0AC61NJW5</accession>
<keyword evidence="2" id="KW-1185">Reference proteome</keyword>
<proteinExistence type="predicted"/>
<evidence type="ECO:0000313" key="2">
    <source>
        <dbReference type="Proteomes" id="UP000826212"/>
    </source>
</evidence>
<gene>
    <name evidence="1" type="primary">groL</name>
    <name evidence="1" type="ORF">K4L44_17385</name>
</gene>